<feature type="transmembrane region" description="Helical" evidence="2">
    <location>
        <begin position="33"/>
        <end position="53"/>
    </location>
</feature>
<keyword evidence="4" id="KW-1185">Reference proteome</keyword>
<evidence type="ECO:0000313" key="3">
    <source>
        <dbReference type="EMBL" id="MPC35791.1"/>
    </source>
</evidence>
<dbReference type="AlphaFoldDB" id="A0A5B7EMR6"/>
<keyword evidence="2" id="KW-0812">Transmembrane</keyword>
<protein>
    <submittedName>
        <fullName evidence="3">Uncharacterized protein</fullName>
    </submittedName>
</protein>
<comment type="caution">
    <text evidence="3">The sequence shown here is derived from an EMBL/GenBank/DDBJ whole genome shotgun (WGS) entry which is preliminary data.</text>
</comment>
<feature type="region of interest" description="Disordered" evidence="1">
    <location>
        <begin position="1"/>
        <end position="20"/>
    </location>
</feature>
<keyword evidence="2" id="KW-1133">Transmembrane helix</keyword>
<dbReference type="Proteomes" id="UP000324222">
    <property type="component" value="Unassembled WGS sequence"/>
</dbReference>
<gene>
    <name evidence="3" type="ORF">E2C01_029227</name>
</gene>
<proteinExistence type="predicted"/>
<keyword evidence="2" id="KW-0472">Membrane</keyword>
<feature type="compositionally biased region" description="Basic and acidic residues" evidence="1">
    <location>
        <begin position="1"/>
        <end position="14"/>
    </location>
</feature>
<evidence type="ECO:0000256" key="2">
    <source>
        <dbReference type="SAM" id="Phobius"/>
    </source>
</evidence>
<reference evidence="3 4" key="1">
    <citation type="submission" date="2019-05" db="EMBL/GenBank/DDBJ databases">
        <title>Another draft genome of Portunus trituberculatus and its Hox gene families provides insights of decapod evolution.</title>
        <authorList>
            <person name="Jeong J.-H."/>
            <person name="Song I."/>
            <person name="Kim S."/>
            <person name="Choi T."/>
            <person name="Kim D."/>
            <person name="Ryu S."/>
            <person name="Kim W."/>
        </authorList>
    </citation>
    <scope>NUCLEOTIDE SEQUENCE [LARGE SCALE GENOMIC DNA]</scope>
    <source>
        <tissue evidence="3">Muscle</tissue>
    </source>
</reference>
<evidence type="ECO:0000256" key="1">
    <source>
        <dbReference type="SAM" id="MobiDB-lite"/>
    </source>
</evidence>
<name>A0A5B7EMR6_PORTR</name>
<accession>A0A5B7EMR6</accession>
<sequence>MRGEPREDVKERGQARQRQGQRAFTFTNFPRTFALLFLLLRLACSGVIVWRWVSLTHRREGDGRAIQKACVAD</sequence>
<organism evidence="3 4">
    <name type="scientific">Portunus trituberculatus</name>
    <name type="common">Swimming crab</name>
    <name type="synonym">Neptunus trituberculatus</name>
    <dbReference type="NCBI Taxonomy" id="210409"/>
    <lineage>
        <taxon>Eukaryota</taxon>
        <taxon>Metazoa</taxon>
        <taxon>Ecdysozoa</taxon>
        <taxon>Arthropoda</taxon>
        <taxon>Crustacea</taxon>
        <taxon>Multicrustacea</taxon>
        <taxon>Malacostraca</taxon>
        <taxon>Eumalacostraca</taxon>
        <taxon>Eucarida</taxon>
        <taxon>Decapoda</taxon>
        <taxon>Pleocyemata</taxon>
        <taxon>Brachyura</taxon>
        <taxon>Eubrachyura</taxon>
        <taxon>Portunoidea</taxon>
        <taxon>Portunidae</taxon>
        <taxon>Portuninae</taxon>
        <taxon>Portunus</taxon>
    </lineage>
</organism>
<dbReference type="EMBL" id="VSRR010003346">
    <property type="protein sequence ID" value="MPC35791.1"/>
    <property type="molecule type" value="Genomic_DNA"/>
</dbReference>
<evidence type="ECO:0000313" key="4">
    <source>
        <dbReference type="Proteomes" id="UP000324222"/>
    </source>
</evidence>